<dbReference type="Pfam" id="PF01381">
    <property type="entry name" value="HTH_3"/>
    <property type="match status" value="1"/>
</dbReference>
<dbReference type="CDD" id="cd00093">
    <property type="entry name" value="HTH_XRE"/>
    <property type="match status" value="1"/>
</dbReference>
<dbReference type="PANTHER" id="PTHR46797:SF1">
    <property type="entry name" value="METHYLPHOSPHONATE SYNTHASE"/>
    <property type="match status" value="1"/>
</dbReference>
<evidence type="ECO:0000313" key="3">
    <source>
        <dbReference type="EMBL" id="OGD85817.1"/>
    </source>
</evidence>
<dbReference type="Proteomes" id="UP000177069">
    <property type="component" value="Unassembled WGS sequence"/>
</dbReference>
<feature type="domain" description="HTH cro/C1-type" evidence="2">
    <location>
        <begin position="12"/>
        <end position="66"/>
    </location>
</feature>
<evidence type="ECO:0000256" key="1">
    <source>
        <dbReference type="ARBA" id="ARBA00023125"/>
    </source>
</evidence>
<evidence type="ECO:0000259" key="2">
    <source>
        <dbReference type="PROSITE" id="PS50943"/>
    </source>
</evidence>
<dbReference type="GO" id="GO:0003677">
    <property type="term" value="F:DNA binding"/>
    <property type="evidence" value="ECO:0007669"/>
    <property type="project" value="UniProtKB-KW"/>
</dbReference>
<dbReference type="EMBL" id="MFBA01000013">
    <property type="protein sequence ID" value="OGD85817.1"/>
    <property type="molecule type" value="Genomic_DNA"/>
</dbReference>
<dbReference type="AlphaFoldDB" id="A0A1F5G1X6"/>
<comment type="caution">
    <text evidence="3">The sequence shown here is derived from an EMBL/GenBank/DDBJ whole genome shotgun (WGS) entry which is preliminary data.</text>
</comment>
<sequence>MKRDSKSLGQKIKKLRKTKGMTQVELAVAIRLSPSYISSLEQGVRQPSLKTLNRISKALGVNLKDLL</sequence>
<gene>
    <name evidence="3" type="ORF">A2696_02735</name>
</gene>
<dbReference type="GO" id="GO:0003700">
    <property type="term" value="F:DNA-binding transcription factor activity"/>
    <property type="evidence" value="ECO:0007669"/>
    <property type="project" value="TreeGrafter"/>
</dbReference>
<dbReference type="InterPro" id="IPR010982">
    <property type="entry name" value="Lambda_DNA-bd_dom_sf"/>
</dbReference>
<dbReference type="PROSITE" id="PS50943">
    <property type="entry name" value="HTH_CROC1"/>
    <property type="match status" value="1"/>
</dbReference>
<evidence type="ECO:0000313" key="4">
    <source>
        <dbReference type="Proteomes" id="UP000177069"/>
    </source>
</evidence>
<accession>A0A1F5G1X6</accession>
<organism evidence="3 4">
    <name type="scientific">Candidatus Curtissbacteria bacterium RIFCSPHIGHO2_01_FULL_41_13</name>
    <dbReference type="NCBI Taxonomy" id="1797745"/>
    <lineage>
        <taxon>Bacteria</taxon>
        <taxon>Candidatus Curtissiibacteriota</taxon>
    </lineage>
</organism>
<dbReference type="Gene3D" id="1.10.260.40">
    <property type="entry name" value="lambda repressor-like DNA-binding domains"/>
    <property type="match status" value="1"/>
</dbReference>
<dbReference type="GO" id="GO:0005829">
    <property type="term" value="C:cytosol"/>
    <property type="evidence" value="ECO:0007669"/>
    <property type="project" value="TreeGrafter"/>
</dbReference>
<dbReference type="InterPro" id="IPR001387">
    <property type="entry name" value="Cro/C1-type_HTH"/>
</dbReference>
<dbReference type="SMART" id="SM00530">
    <property type="entry name" value="HTH_XRE"/>
    <property type="match status" value="1"/>
</dbReference>
<keyword evidence="1" id="KW-0238">DNA-binding</keyword>
<proteinExistence type="predicted"/>
<reference evidence="3 4" key="1">
    <citation type="journal article" date="2016" name="Nat. Commun.">
        <title>Thousands of microbial genomes shed light on interconnected biogeochemical processes in an aquifer system.</title>
        <authorList>
            <person name="Anantharaman K."/>
            <person name="Brown C.T."/>
            <person name="Hug L.A."/>
            <person name="Sharon I."/>
            <person name="Castelle C.J."/>
            <person name="Probst A.J."/>
            <person name="Thomas B.C."/>
            <person name="Singh A."/>
            <person name="Wilkins M.J."/>
            <person name="Karaoz U."/>
            <person name="Brodie E.L."/>
            <person name="Williams K.H."/>
            <person name="Hubbard S.S."/>
            <person name="Banfield J.F."/>
        </authorList>
    </citation>
    <scope>NUCLEOTIDE SEQUENCE [LARGE SCALE GENOMIC DNA]</scope>
</reference>
<dbReference type="PANTHER" id="PTHR46797">
    <property type="entry name" value="HTH-TYPE TRANSCRIPTIONAL REGULATOR"/>
    <property type="match status" value="1"/>
</dbReference>
<protein>
    <recommendedName>
        <fullName evidence="2">HTH cro/C1-type domain-containing protein</fullName>
    </recommendedName>
</protein>
<dbReference type="InterPro" id="IPR050807">
    <property type="entry name" value="TransReg_Diox_bact_type"/>
</dbReference>
<name>A0A1F5G1X6_9BACT</name>
<dbReference type="SUPFAM" id="SSF47413">
    <property type="entry name" value="lambda repressor-like DNA-binding domains"/>
    <property type="match status" value="1"/>
</dbReference>